<comment type="similarity">
    <text evidence="2">Belongs to the ElaB/YgaM/YqjD family.</text>
</comment>
<feature type="domain" description="DUF883" evidence="11">
    <location>
        <begin position="74"/>
        <end position="103"/>
    </location>
</feature>
<dbReference type="Pfam" id="PF19029">
    <property type="entry name" value="DUF883_C"/>
    <property type="match status" value="1"/>
</dbReference>
<evidence type="ECO:0000259" key="11">
    <source>
        <dbReference type="Pfam" id="PF19029"/>
    </source>
</evidence>
<dbReference type="InterPro" id="IPR043605">
    <property type="entry name" value="DUF883_C"/>
</dbReference>
<evidence type="ECO:0000313" key="13">
    <source>
        <dbReference type="Proteomes" id="UP000272771"/>
    </source>
</evidence>
<keyword evidence="13" id="KW-1185">Reference proteome</keyword>
<dbReference type="KEGG" id="nwe:SAMEA3174300_0875"/>
<evidence type="ECO:0000256" key="5">
    <source>
        <dbReference type="ARBA" id="ARBA00022692"/>
    </source>
</evidence>
<dbReference type="OrthoDB" id="8613351at2"/>
<keyword evidence="7 9" id="KW-0472">Membrane</keyword>
<dbReference type="PANTHER" id="PTHR35893">
    <property type="entry name" value="INNER MEMBRANE PROTEIN-RELATED"/>
    <property type="match status" value="1"/>
</dbReference>
<dbReference type="Pfam" id="PF05957">
    <property type="entry name" value="DUF883"/>
    <property type="match status" value="1"/>
</dbReference>
<protein>
    <submittedName>
        <fullName evidence="12">Bacterial protein of uncharacterized function (DUF883)</fullName>
    </submittedName>
</protein>
<dbReference type="STRING" id="28091.SAMEA3174300_00875"/>
<keyword evidence="3" id="KW-1003">Cell membrane</keyword>
<comment type="subcellular location">
    <subcellularLocation>
        <location evidence="1">Cell inner membrane</location>
        <topology evidence="1">Single-pass membrane protein</topology>
    </subcellularLocation>
</comment>
<keyword evidence="4" id="KW-0997">Cell inner membrane</keyword>
<evidence type="ECO:0000256" key="1">
    <source>
        <dbReference type="ARBA" id="ARBA00004377"/>
    </source>
</evidence>
<dbReference type="AlphaFoldDB" id="A0A448VI16"/>
<evidence type="ECO:0000256" key="9">
    <source>
        <dbReference type="SAM" id="Phobius"/>
    </source>
</evidence>
<feature type="transmembrane region" description="Helical" evidence="9">
    <location>
        <begin position="83"/>
        <end position="100"/>
    </location>
</feature>
<keyword evidence="8" id="KW-0175">Coiled coil</keyword>
<evidence type="ECO:0000259" key="10">
    <source>
        <dbReference type="Pfam" id="PF05957"/>
    </source>
</evidence>
<dbReference type="InterPro" id="IPR010279">
    <property type="entry name" value="YqjD/ElaB"/>
</dbReference>
<evidence type="ECO:0000256" key="7">
    <source>
        <dbReference type="ARBA" id="ARBA00023136"/>
    </source>
</evidence>
<accession>A0A448VI16</accession>
<dbReference type="InterPro" id="IPR043604">
    <property type="entry name" value="DUF883_N"/>
</dbReference>
<dbReference type="PANTHER" id="PTHR35893:SF3">
    <property type="entry name" value="INNER MEMBRANE PROTEIN"/>
    <property type="match status" value="1"/>
</dbReference>
<reference evidence="12 13" key="1">
    <citation type="submission" date="2018-12" db="EMBL/GenBank/DDBJ databases">
        <authorList>
            <consortium name="Pathogen Informatics"/>
        </authorList>
    </citation>
    <scope>NUCLEOTIDE SEQUENCE [LARGE SCALE GENOMIC DNA]</scope>
    <source>
        <strain evidence="12 13">NCTC12742</strain>
    </source>
</reference>
<sequence>MKQDFEAQKEVLMREVRSVLDEAETLFNKGVENGTEEAKELKARLQEKLSSAKAKMLDFEEATSCRVKHAAKQADQLVQDKPYYAMGFAALAGLVVGVLLNRR</sequence>
<evidence type="ECO:0000256" key="8">
    <source>
        <dbReference type="SAM" id="Coils"/>
    </source>
</evidence>
<evidence type="ECO:0000256" key="3">
    <source>
        <dbReference type="ARBA" id="ARBA00022475"/>
    </source>
</evidence>
<evidence type="ECO:0000313" key="12">
    <source>
        <dbReference type="EMBL" id="VEJ49419.1"/>
    </source>
</evidence>
<evidence type="ECO:0000256" key="2">
    <source>
        <dbReference type="ARBA" id="ARBA00010423"/>
    </source>
</evidence>
<keyword evidence="6 9" id="KW-1133">Transmembrane helix</keyword>
<gene>
    <name evidence="12" type="ORF">NCTC12742_00189</name>
</gene>
<organism evidence="12 13">
    <name type="scientific">Neisseria weaveri</name>
    <dbReference type="NCBI Taxonomy" id="28091"/>
    <lineage>
        <taxon>Bacteria</taxon>
        <taxon>Pseudomonadati</taxon>
        <taxon>Pseudomonadota</taxon>
        <taxon>Betaproteobacteria</taxon>
        <taxon>Neisseriales</taxon>
        <taxon>Neisseriaceae</taxon>
        <taxon>Neisseria</taxon>
    </lineage>
</organism>
<evidence type="ECO:0000256" key="4">
    <source>
        <dbReference type="ARBA" id="ARBA00022519"/>
    </source>
</evidence>
<proteinExistence type="inferred from homology"/>
<keyword evidence="5 9" id="KW-0812">Transmembrane</keyword>
<dbReference type="RefSeq" id="WP_004284100.1">
    <property type="nucleotide sequence ID" value="NZ_CAUJRG010000003.1"/>
</dbReference>
<dbReference type="GO" id="GO:0043022">
    <property type="term" value="F:ribosome binding"/>
    <property type="evidence" value="ECO:0007669"/>
    <property type="project" value="InterPro"/>
</dbReference>
<dbReference type="EMBL" id="LR134533">
    <property type="protein sequence ID" value="VEJ49419.1"/>
    <property type="molecule type" value="Genomic_DNA"/>
</dbReference>
<feature type="domain" description="DUF883" evidence="10">
    <location>
        <begin position="10"/>
        <end position="61"/>
    </location>
</feature>
<evidence type="ECO:0000256" key="6">
    <source>
        <dbReference type="ARBA" id="ARBA00022989"/>
    </source>
</evidence>
<dbReference type="Proteomes" id="UP000272771">
    <property type="component" value="Chromosome"/>
</dbReference>
<name>A0A448VI16_9NEIS</name>
<feature type="coiled-coil region" evidence="8">
    <location>
        <begin position="2"/>
        <end position="62"/>
    </location>
</feature>
<dbReference type="GO" id="GO:0005886">
    <property type="term" value="C:plasma membrane"/>
    <property type="evidence" value="ECO:0007669"/>
    <property type="project" value="UniProtKB-SubCell"/>
</dbReference>